<dbReference type="AlphaFoldDB" id="A0A0N0GLW5"/>
<feature type="compositionally biased region" description="Polar residues" evidence="1">
    <location>
        <begin position="27"/>
        <end position="36"/>
    </location>
</feature>
<dbReference type="EMBL" id="LAQT01000028">
    <property type="protein sequence ID" value="KPC50506.1"/>
    <property type="molecule type" value="Genomic_DNA"/>
</dbReference>
<proteinExistence type="predicted"/>
<dbReference type="STRING" id="857265.WG78_16915"/>
<dbReference type="Proteomes" id="UP000037939">
    <property type="component" value="Unassembled WGS sequence"/>
</dbReference>
<keyword evidence="3" id="KW-1185">Reference proteome</keyword>
<name>A0A0N0GLW5_9NEIS</name>
<accession>A0A0N0GLW5</accession>
<reference evidence="2 3" key="1">
    <citation type="submission" date="2015-07" db="EMBL/GenBank/DDBJ databases">
        <title>Draft genome sequence of the Amantichitinum ursilacus IGB-41, a new chitin-degrading bacterium.</title>
        <authorList>
            <person name="Kirstahler P."/>
            <person name="Guenther M."/>
            <person name="Grumaz C."/>
            <person name="Rupp S."/>
            <person name="Zibek S."/>
            <person name="Sohn K."/>
        </authorList>
    </citation>
    <scope>NUCLEOTIDE SEQUENCE [LARGE SCALE GENOMIC DNA]</scope>
    <source>
        <strain evidence="2 3">IGB-41</strain>
    </source>
</reference>
<evidence type="ECO:0000313" key="2">
    <source>
        <dbReference type="EMBL" id="KPC50506.1"/>
    </source>
</evidence>
<feature type="region of interest" description="Disordered" evidence="1">
    <location>
        <begin position="24"/>
        <end position="48"/>
    </location>
</feature>
<sequence length="115" mass="11891">MNRNLIQAARAIYTTGAGAIKRKLTTRSRSATQSSPLPLYKGSAASGTDTATEAPYLLVAAELPEQSTADWLATLSAQQRVSTEAPAVSGSHVAPTPASVYAIPEPTPTTFTTSG</sequence>
<dbReference type="RefSeq" id="WP_053938994.1">
    <property type="nucleotide sequence ID" value="NZ_LAQT01000028.1"/>
</dbReference>
<protein>
    <submittedName>
        <fullName evidence="2">Uncharacterized protein</fullName>
    </submittedName>
</protein>
<evidence type="ECO:0000256" key="1">
    <source>
        <dbReference type="SAM" id="MobiDB-lite"/>
    </source>
</evidence>
<organism evidence="2 3">
    <name type="scientific">Amantichitinum ursilacus</name>
    <dbReference type="NCBI Taxonomy" id="857265"/>
    <lineage>
        <taxon>Bacteria</taxon>
        <taxon>Pseudomonadati</taxon>
        <taxon>Pseudomonadota</taxon>
        <taxon>Betaproteobacteria</taxon>
        <taxon>Neisseriales</taxon>
        <taxon>Chitinibacteraceae</taxon>
        <taxon>Amantichitinum</taxon>
    </lineage>
</organism>
<comment type="caution">
    <text evidence="2">The sequence shown here is derived from an EMBL/GenBank/DDBJ whole genome shotgun (WGS) entry which is preliminary data.</text>
</comment>
<feature type="region of interest" description="Disordered" evidence="1">
    <location>
        <begin position="85"/>
        <end position="115"/>
    </location>
</feature>
<evidence type="ECO:0000313" key="3">
    <source>
        <dbReference type="Proteomes" id="UP000037939"/>
    </source>
</evidence>
<gene>
    <name evidence="2" type="ORF">WG78_16915</name>
</gene>